<keyword evidence="6" id="KW-1185">Reference proteome</keyword>
<dbReference type="GO" id="GO:0005634">
    <property type="term" value="C:nucleus"/>
    <property type="evidence" value="ECO:0007669"/>
    <property type="project" value="UniProtKB-SubCell"/>
</dbReference>
<dbReference type="Proteomes" id="UP000596742">
    <property type="component" value="Unassembled WGS sequence"/>
</dbReference>
<organism evidence="5 6">
    <name type="scientific">Mytilus galloprovincialis</name>
    <name type="common">Mediterranean mussel</name>
    <dbReference type="NCBI Taxonomy" id="29158"/>
    <lineage>
        <taxon>Eukaryota</taxon>
        <taxon>Metazoa</taxon>
        <taxon>Spiralia</taxon>
        <taxon>Lophotrochozoa</taxon>
        <taxon>Mollusca</taxon>
        <taxon>Bivalvia</taxon>
        <taxon>Autobranchia</taxon>
        <taxon>Pteriomorphia</taxon>
        <taxon>Mytilida</taxon>
        <taxon>Mytiloidea</taxon>
        <taxon>Mytilidae</taxon>
        <taxon>Mytilinae</taxon>
        <taxon>Mytilus</taxon>
    </lineage>
</organism>
<evidence type="ECO:0000256" key="3">
    <source>
        <dbReference type="ARBA" id="ARBA00023242"/>
    </source>
</evidence>
<sequence length="75" mass="8875">MAAMPPEQVGYVPDKLKKAEKRIRTQSYDTEAWSVLIRDSQMKPIENARPVYEQLVEQFPTSGKYWRIYIEQEVI</sequence>
<dbReference type="InterPro" id="IPR011990">
    <property type="entry name" value="TPR-like_helical_dom_sf"/>
</dbReference>
<feature type="domain" description="Suppressor of forked" evidence="4">
    <location>
        <begin position="14"/>
        <end position="74"/>
    </location>
</feature>
<evidence type="ECO:0000256" key="2">
    <source>
        <dbReference type="ARBA" id="ARBA00022737"/>
    </source>
</evidence>
<dbReference type="Pfam" id="PF05843">
    <property type="entry name" value="Suf"/>
    <property type="match status" value="1"/>
</dbReference>
<dbReference type="SUPFAM" id="SSF48452">
    <property type="entry name" value="TPR-like"/>
    <property type="match status" value="1"/>
</dbReference>
<dbReference type="EMBL" id="UYJE01001351">
    <property type="protein sequence ID" value="VDI01401.1"/>
    <property type="molecule type" value="Genomic_DNA"/>
</dbReference>
<dbReference type="Gene3D" id="1.25.40.1040">
    <property type="match status" value="1"/>
</dbReference>
<evidence type="ECO:0000256" key="1">
    <source>
        <dbReference type="ARBA" id="ARBA00004123"/>
    </source>
</evidence>
<comment type="subcellular location">
    <subcellularLocation>
        <location evidence="1">Nucleus</location>
    </subcellularLocation>
</comment>
<evidence type="ECO:0000313" key="6">
    <source>
        <dbReference type="Proteomes" id="UP000596742"/>
    </source>
</evidence>
<proteinExistence type="predicted"/>
<name>A0A8B6C9A9_MYTGA</name>
<comment type="caution">
    <text evidence="5">The sequence shown here is derived from an EMBL/GenBank/DDBJ whole genome shotgun (WGS) entry which is preliminary data.</text>
</comment>
<keyword evidence="2" id="KW-0677">Repeat</keyword>
<gene>
    <name evidence="5" type="ORF">MGAL_10B092241B</name>
</gene>
<dbReference type="AlphaFoldDB" id="A0A8B6C9A9"/>
<dbReference type="OrthoDB" id="26282at2759"/>
<keyword evidence="3" id="KW-0539">Nucleus</keyword>
<evidence type="ECO:0000313" key="5">
    <source>
        <dbReference type="EMBL" id="VDI01401.1"/>
    </source>
</evidence>
<accession>A0A8B6C9A9</accession>
<dbReference type="InterPro" id="IPR045243">
    <property type="entry name" value="Rna14-like"/>
</dbReference>
<protein>
    <recommendedName>
        <fullName evidence="4">Suppressor of forked domain-containing protein</fullName>
    </recommendedName>
</protein>
<reference evidence="5" key="1">
    <citation type="submission" date="2018-11" db="EMBL/GenBank/DDBJ databases">
        <authorList>
            <person name="Alioto T."/>
            <person name="Alioto T."/>
        </authorList>
    </citation>
    <scope>NUCLEOTIDE SEQUENCE</scope>
</reference>
<dbReference type="InterPro" id="IPR008847">
    <property type="entry name" value="Suf"/>
</dbReference>
<dbReference type="GO" id="GO:0031124">
    <property type="term" value="P:mRNA 3'-end processing"/>
    <property type="evidence" value="ECO:0007669"/>
    <property type="project" value="InterPro"/>
</dbReference>
<evidence type="ECO:0000259" key="4">
    <source>
        <dbReference type="Pfam" id="PF05843"/>
    </source>
</evidence>
<dbReference type="PANTHER" id="PTHR19980">
    <property type="entry name" value="RNA CLEAVAGE STIMULATION FACTOR"/>
    <property type="match status" value="1"/>
</dbReference>
<dbReference type="PANTHER" id="PTHR19980:SF0">
    <property type="entry name" value="CLEAVAGE STIMULATION FACTOR SUBUNIT 3"/>
    <property type="match status" value="1"/>
</dbReference>
<dbReference type="GO" id="GO:0003729">
    <property type="term" value="F:mRNA binding"/>
    <property type="evidence" value="ECO:0007669"/>
    <property type="project" value="TreeGrafter"/>
</dbReference>